<dbReference type="AlphaFoldDB" id="A0A843UMZ7"/>
<evidence type="ECO:0000256" key="3">
    <source>
        <dbReference type="ARBA" id="ARBA00010008"/>
    </source>
</evidence>
<dbReference type="OrthoDB" id="10263824at2759"/>
<feature type="domain" description="Aminotransferase class I/classII large" evidence="7">
    <location>
        <begin position="81"/>
        <end position="219"/>
    </location>
</feature>
<evidence type="ECO:0000256" key="4">
    <source>
        <dbReference type="ARBA" id="ARBA00022679"/>
    </source>
</evidence>
<protein>
    <recommendedName>
        <fullName evidence="7">Aminotransferase class I/classII large domain-containing protein</fullName>
    </recommendedName>
</protein>
<sequence length="219" mass="23970">MDPIAAMWEELVVKATAKVDKNDFLRYLPNVCVPKAASPAEDPLAAIETFDRPGPWDRTMLELEVENPRAGVVEGEPARKKVVLFSGNDYLNLSTHPAVRQASAKAALVYGMGPRSSSMVSGHTDYHRLLEQALADLTKKEACLITPTGFAANTALLAALGNIASLTCVGRRPANHEKIAIFSDALNHASIIDGLRMAERHQEANVFVYRHNDMKHLDE</sequence>
<keyword evidence="5" id="KW-0663">Pyridoxal phosphate</keyword>
<evidence type="ECO:0000256" key="6">
    <source>
        <dbReference type="ARBA" id="ARBA00048528"/>
    </source>
</evidence>
<feature type="non-terminal residue" evidence="8">
    <location>
        <position position="219"/>
    </location>
</feature>
<dbReference type="EMBL" id="NMUH01000992">
    <property type="protein sequence ID" value="MQL87632.1"/>
    <property type="molecule type" value="Genomic_DNA"/>
</dbReference>
<name>A0A843UMZ7_COLES</name>
<evidence type="ECO:0000256" key="1">
    <source>
        <dbReference type="ARBA" id="ARBA00001933"/>
    </source>
</evidence>
<dbReference type="Gene3D" id="3.40.640.10">
    <property type="entry name" value="Type I PLP-dependent aspartate aminotransferase-like (Major domain)"/>
    <property type="match status" value="1"/>
</dbReference>
<keyword evidence="9" id="KW-1185">Reference proteome</keyword>
<dbReference type="Pfam" id="PF00155">
    <property type="entry name" value="Aminotran_1_2"/>
    <property type="match status" value="1"/>
</dbReference>
<comment type="catalytic activity">
    <reaction evidence="6">
        <text>L-serine + hexadecanoyl-CoA + H(+) = 3-oxosphinganine + CO2 + CoA</text>
        <dbReference type="Rhea" id="RHEA:14761"/>
        <dbReference type="ChEBI" id="CHEBI:15378"/>
        <dbReference type="ChEBI" id="CHEBI:16526"/>
        <dbReference type="ChEBI" id="CHEBI:33384"/>
        <dbReference type="ChEBI" id="CHEBI:57287"/>
        <dbReference type="ChEBI" id="CHEBI:57379"/>
        <dbReference type="ChEBI" id="CHEBI:58299"/>
        <dbReference type="EC" id="2.3.1.50"/>
    </reaction>
</comment>
<dbReference type="Proteomes" id="UP000652761">
    <property type="component" value="Unassembled WGS sequence"/>
</dbReference>
<comment type="cofactor">
    <cofactor evidence="1">
        <name>pyridoxal 5'-phosphate</name>
        <dbReference type="ChEBI" id="CHEBI:597326"/>
    </cofactor>
</comment>
<dbReference type="GO" id="GO:0030170">
    <property type="term" value="F:pyridoxal phosphate binding"/>
    <property type="evidence" value="ECO:0007669"/>
    <property type="project" value="InterPro"/>
</dbReference>
<evidence type="ECO:0000313" key="8">
    <source>
        <dbReference type="EMBL" id="MQL87632.1"/>
    </source>
</evidence>
<comment type="subcellular location">
    <subcellularLocation>
        <location evidence="2">Endoplasmic reticulum membrane</location>
        <topology evidence="2">Single-pass membrane protein</topology>
    </subcellularLocation>
</comment>
<dbReference type="GO" id="GO:0004758">
    <property type="term" value="F:serine C-palmitoyltransferase activity"/>
    <property type="evidence" value="ECO:0007669"/>
    <property type="project" value="UniProtKB-EC"/>
</dbReference>
<dbReference type="PANTHER" id="PTHR13693">
    <property type="entry name" value="CLASS II AMINOTRANSFERASE/8-AMINO-7-OXONONANOATE SYNTHASE"/>
    <property type="match status" value="1"/>
</dbReference>
<reference evidence="8" key="1">
    <citation type="submission" date="2017-07" db="EMBL/GenBank/DDBJ databases">
        <title>Taro Niue Genome Assembly and Annotation.</title>
        <authorList>
            <person name="Atibalentja N."/>
            <person name="Keating K."/>
            <person name="Fields C.J."/>
        </authorList>
    </citation>
    <scope>NUCLEOTIDE SEQUENCE</scope>
    <source>
        <strain evidence="8">Niue_2</strain>
        <tissue evidence="8">Leaf</tissue>
    </source>
</reference>
<dbReference type="PANTHER" id="PTHR13693:SF77">
    <property type="entry name" value="8-AMINO-7-OXONONANOATE SYNTHASE"/>
    <property type="match status" value="1"/>
</dbReference>
<comment type="caution">
    <text evidence="8">The sequence shown here is derived from an EMBL/GenBank/DDBJ whole genome shotgun (WGS) entry which is preliminary data.</text>
</comment>
<dbReference type="GO" id="GO:0009102">
    <property type="term" value="P:biotin biosynthetic process"/>
    <property type="evidence" value="ECO:0007669"/>
    <property type="project" value="TreeGrafter"/>
</dbReference>
<dbReference type="GO" id="GO:0006665">
    <property type="term" value="P:sphingolipid metabolic process"/>
    <property type="evidence" value="ECO:0007669"/>
    <property type="project" value="UniProtKB-KW"/>
</dbReference>
<proteinExistence type="inferred from homology"/>
<dbReference type="InterPro" id="IPR015421">
    <property type="entry name" value="PyrdxlP-dep_Trfase_major"/>
</dbReference>
<evidence type="ECO:0000256" key="5">
    <source>
        <dbReference type="ARBA" id="ARBA00022898"/>
    </source>
</evidence>
<dbReference type="InterPro" id="IPR015424">
    <property type="entry name" value="PyrdxlP-dep_Trfase"/>
</dbReference>
<evidence type="ECO:0000259" key="7">
    <source>
        <dbReference type="Pfam" id="PF00155"/>
    </source>
</evidence>
<gene>
    <name evidence="8" type="ORF">Taro_020196</name>
</gene>
<accession>A0A843UMZ7</accession>
<dbReference type="GO" id="GO:0005789">
    <property type="term" value="C:endoplasmic reticulum membrane"/>
    <property type="evidence" value="ECO:0007669"/>
    <property type="project" value="UniProtKB-SubCell"/>
</dbReference>
<evidence type="ECO:0000256" key="2">
    <source>
        <dbReference type="ARBA" id="ARBA00004389"/>
    </source>
</evidence>
<comment type="similarity">
    <text evidence="3">Belongs to the class-II pyridoxal-phosphate-dependent aminotransferase family. BioF subfamily.</text>
</comment>
<dbReference type="InterPro" id="IPR050087">
    <property type="entry name" value="AON_synthase_class-II"/>
</dbReference>
<organism evidence="8 9">
    <name type="scientific">Colocasia esculenta</name>
    <name type="common">Wild taro</name>
    <name type="synonym">Arum esculentum</name>
    <dbReference type="NCBI Taxonomy" id="4460"/>
    <lineage>
        <taxon>Eukaryota</taxon>
        <taxon>Viridiplantae</taxon>
        <taxon>Streptophyta</taxon>
        <taxon>Embryophyta</taxon>
        <taxon>Tracheophyta</taxon>
        <taxon>Spermatophyta</taxon>
        <taxon>Magnoliopsida</taxon>
        <taxon>Liliopsida</taxon>
        <taxon>Araceae</taxon>
        <taxon>Aroideae</taxon>
        <taxon>Colocasieae</taxon>
        <taxon>Colocasia</taxon>
    </lineage>
</organism>
<dbReference type="InterPro" id="IPR004839">
    <property type="entry name" value="Aminotransferase_I/II_large"/>
</dbReference>
<dbReference type="SUPFAM" id="SSF53383">
    <property type="entry name" value="PLP-dependent transferases"/>
    <property type="match status" value="1"/>
</dbReference>
<keyword evidence="4" id="KW-0808">Transferase</keyword>
<evidence type="ECO:0000313" key="9">
    <source>
        <dbReference type="Proteomes" id="UP000652761"/>
    </source>
</evidence>